<proteinExistence type="predicted"/>
<sequence length="372" mass="42233">MSAQEEQANIGKVLSFLRQWDRGGRRVRSCMLNTFLTKNTGKTCYELELEFAQVASLFLARLTTWMRLTYMFGTCLGLQLKALGIFLSISSHDQYLMEFLEDGGVLTLLDILSHAQSKEEDKAEALHLLLTVSNAGCKYREIICESCGVKVIAECLAKSNAEETQEVAWTLMESLSHGNPKYLNQIYKCLITLMTHTSPKTQQLVLHALRTVYSRLFVTLTFLLMCKVLSEAEMIKMTGSLPVFEQQAAAAKAIRMLAEEDHELSQELLSLGVIQNLLYAMGNREHIEAQIQASLALAVHICTHIQKHTRQIFHKPETLYMNMDEIQAEILLSNKVNITEGNDSFQFILRILSSLFYLRITVFLVNLFSFGW</sequence>
<keyword evidence="1" id="KW-0472">Membrane</keyword>
<name>A0A3Q3R3Y1_MONAL</name>
<dbReference type="Gene3D" id="1.25.10.10">
    <property type="entry name" value="Leucine-rich Repeat Variant"/>
    <property type="match status" value="1"/>
</dbReference>
<keyword evidence="1" id="KW-1133">Transmembrane helix</keyword>
<dbReference type="InterPro" id="IPR041090">
    <property type="entry name" value="DUF5578"/>
</dbReference>
<evidence type="ECO:0000256" key="1">
    <source>
        <dbReference type="SAM" id="Phobius"/>
    </source>
</evidence>
<dbReference type="SUPFAM" id="SSF48371">
    <property type="entry name" value="ARM repeat"/>
    <property type="match status" value="1"/>
</dbReference>
<keyword evidence="3" id="KW-1185">Reference proteome</keyword>
<keyword evidence="1" id="KW-0812">Transmembrane</keyword>
<dbReference type="Ensembl" id="ENSMALT00000026557.1">
    <property type="protein sequence ID" value="ENSMALP00000026076.1"/>
    <property type="gene ID" value="ENSMALG00000018075.1"/>
</dbReference>
<dbReference type="InterPro" id="IPR016024">
    <property type="entry name" value="ARM-type_fold"/>
</dbReference>
<accession>A0A3Q3R3Y1</accession>
<dbReference type="AlphaFoldDB" id="A0A3Q3R3Y1"/>
<dbReference type="PANTHER" id="PTHR34258:SF1">
    <property type="entry name" value="ARMADILLO-LIKE HELICAL DOMAIN CONTAINING PROTEIN 1"/>
    <property type="match status" value="1"/>
</dbReference>
<dbReference type="InterPro" id="IPR011989">
    <property type="entry name" value="ARM-like"/>
</dbReference>
<reference evidence="2" key="1">
    <citation type="submission" date="2025-08" db="UniProtKB">
        <authorList>
            <consortium name="Ensembl"/>
        </authorList>
    </citation>
    <scope>IDENTIFICATION</scope>
</reference>
<reference evidence="2" key="2">
    <citation type="submission" date="2025-09" db="UniProtKB">
        <authorList>
            <consortium name="Ensembl"/>
        </authorList>
    </citation>
    <scope>IDENTIFICATION</scope>
</reference>
<evidence type="ECO:0008006" key="4">
    <source>
        <dbReference type="Google" id="ProtNLM"/>
    </source>
</evidence>
<dbReference type="Pfam" id="PF17741">
    <property type="entry name" value="DUF5578"/>
    <property type="match status" value="1"/>
</dbReference>
<dbReference type="PANTHER" id="PTHR34258">
    <property type="entry name" value="ARMADILLO-LIKE HELICAL DOMAIN CONTAINING PROTEIN 1"/>
    <property type="match status" value="1"/>
</dbReference>
<evidence type="ECO:0000313" key="2">
    <source>
        <dbReference type="Ensembl" id="ENSMALP00000026076.1"/>
    </source>
</evidence>
<organism evidence="2 3">
    <name type="scientific">Monopterus albus</name>
    <name type="common">Swamp eel</name>
    <dbReference type="NCBI Taxonomy" id="43700"/>
    <lineage>
        <taxon>Eukaryota</taxon>
        <taxon>Metazoa</taxon>
        <taxon>Chordata</taxon>
        <taxon>Craniata</taxon>
        <taxon>Vertebrata</taxon>
        <taxon>Euteleostomi</taxon>
        <taxon>Actinopterygii</taxon>
        <taxon>Neopterygii</taxon>
        <taxon>Teleostei</taxon>
        <taxon>Neoteleostei</taxon>
        <taxon>Acanthomorphata</taxon>
        <taxon>Anabantaria</taxon>
        <taxon>Synbranchiformes</taxon>
        <taxon>Synbranchidae</taxon>
        <taxon>Monopterus</taxon>
    </lineage>
</organism>
<protein>
    <recommendedName>
        <fullName evidence="4">Armadillo like helical domain containing 1</fullName>
    </recommendedName>
</protein>
<evidence type="ECO:0000313" key="3">
    <source>
        <dbReference type="Proteomes" id="UP000261600"/>
    </source>
</evidence>
<feature type="transmembrane region" description="Helical" evidence="1">
    <location>
        <begin position="68"/>
        <end position="89"/>
    </location>
</feature>
<dbReference type="Proteomes" id="UP000261600">
    <property type="component" value="Unplaced"/>
</dbReference>